<accession>K8A3X3</accession>
<reference evidence="1" key="1">
    <citation type="submission" date="2012-07" db="EMBL/GenBank/DDBJ databases">
        <authorList>
            <person name="Cummings C."/>
        </authorList>
    </citation>
    <scope>NUCLEOTIDE SEQUENCE</scope>
    <source>
        <strain evidence="1">1330</strain>
    </source>
</reference>
<dbReference type="AlphaFoldDB" id="K8A3X3"/>
<name>K8A3X3_9ENTR</name>
<dbReference type="Proteomes" id="UP000009340">
    <property type="component" value="Unassembled WGS sequence"/>
</dbReference>
<gene>
    <name evidence="1" type="ORF">BN137_4184</name>
</gene>
<evidence type="ECO:0000313" key="2">
    <source>
        <dbReference type="Proteomes" id="UP000009340"/>
    </source>
</evidence>
<organism evidence="1 2">
    <name type="scientific">Cronobacter condimenti 1330</name>
    <dbReference type="NCBI Taxonomy" id="1073999"/>
    <lineage>
        <taxon>Bacteria</taxon>
        <taxon>Pseudomonadati</taxon>
        <taxon>Pseudomonadota</taxon>
        <taxon>Gammaproteobacteria</taxon>
        <taxon>Enterobacterales</taxon>
        <taxon>Enterobacteriaceae</taxon>
        <taxon>Cronobacter</taxon>
    </lineage>
</organism>
<sequence>MHNEAEKRVGKMLKNEGVAGFVGKMLCRFQARSDEKNPVNRAFL</sequence>
<comment type="caution">
    <text evidence="1">The sequence shown here is derived from an EMBL/GenBank/DDBJ whole genome shotgun (WGS) entry which is preliminary data.</text>
</comment>
<evidence type="ECO:0000313" key="1">
    <source>
        <dbReference type="EMBL" id="CCJ74783.1"/>
    </source>
</evidence>
<proteinExistence type="predicted"/>
<protein>
    <submittedName>
        <fullName evidence="1">Uncharacterized protein</fullName>
    </submittedName>
</protein>
<dbReference type="EMBL" id="CAKW01000147">
    <property type="protein sequence ID" value="CCJ74783.1"/>
    <property type="molecule type" value="Genomic_DNA"/>
</dbReference>